<evidence type="ECO:0000256" key="4">
    <source>
        <dbReference type="ARBA" id="ARBA00023163"/>
    </source>
</evidence>
<keyword evidence="3" id="KW-0238">DNA-binding</keyword>
<protein>
    <submittedName>
        <fullName evidence="6">Transcriptional regulator, LacI family</fullName>
    </submittedName>
</protein>
<dbReference type="Gene3D" id="1.10.260.40">
    <property type="entry name" value="lambda repressor-like DNA-binding domains"/>
    <property type="match status" value="1"/>
</dbReference>
<dbReference type="OrthoDB" id="9775106at2"/>
<dbReference type="PANTHER" id="PTHR30146:SF148">
    <property type="entry name" value="HTH-TYPE TRANSCRIPTIONAL REPRESSOR PURR-RELATED"/>
    <property type="match status" value="1"/>
</dbReference>
<dbReference type="Pfam" id="PF00356">
    <property type="entry name" value="LacI"/>
    <property type="match status" value="1"/>
</dbReference>
<evidence type="ECO:0000256" key="1">
    <source>
        <dbReference type="ARBA" id="ARBA00022491"/>
    </source>
</evidence>
<sequence length="337" mass="37554">MNTIKDIAKAAGVSVTTVSRALNGYSDVNEQTRIRIQEIAEQLDYTPNHIARGLVMNRSKTIGLLTSQSFPSNPKDTFTLDILAGVNEYANECGYDLILFQSRPTRDRTYYQMCRERQLEGVITQNLPHNHSATEELAATGLPCVFIDNPVESGNASFVTTDNADGARQALVHLIGLGHEHIAFINGHQYAYVSRERRKGYEETLREFSLPYREEYVREAAFDEKMAEQKALGLLQAHPHVTAVFCASDLMAHGVMRAAHQLGYELPQDLSIIGFDDLVLAEYFSPPLTTIHQDRYTLGRKACELLIEKIEGRDTPASLIIPASLTVRESTSPPGSR</sequence>
<feature type="domain" description="HTH lacI-type" evidence="5">
    <location>
        <begin position="3"/>
        <end position="56"/>
    </location>
</feature>
<evidence type="ECO:0000259" key="5">
    <source>
        <dbReference type="PROSITE" id="PS50932"/>
    </source>
</evidence>
<dbReference type="SUPFAM" id="SSF53822">
    <property type="entry name" value="Periplasmic binding protein-like I"/>
    <property type="match status" value="1"/>
</dbReference>
<dbReference type="AlphaFoldDB" id="A0A1H2TRK9"/>
<evidence type="ECO:0000256" key="3">
    <source>
        <dbReference type="ARBA" id="ARBA00023125"/>
    </source>
</evidence>
<accession>A0A1H2TRK9</accession>
<name>A0A1H2TRK9_9BACI</name>
<keyword evidence="7" id="KW-1185">Reference proteome</keyword>
<organism evidence="6 7">
    <name type="scientific">Marinococcus luteus</name>
    <dbReference type="NCBI Taxonomy" id="1122204"/>
    <lineage>
        <taxon>Bacteria</taxon>
        <taxon>Bacillati</taxon>
        <taxon>Bacillota</taxon>
        <taxon>Bacilli</taxon>
        <taxon>Bacillales</taxon>
        <taxon>Bacillaceae</taxon>
        <taxon>Marinococcus</taxon>
    </lineage>
</organism>
<dbReference type="CDD" id="cd06267">
    <property type="entry name" value="PBP1_LacI_sugar_binding-like"/>
    <property type="match status" value="1"/>
</dbReference>
<dbReference type="SUPFAM" id="SSF47413">
    <property type="entry name" value="lambda repressor-like DNA-binding domains"/>
    <property type="match status" value="1"/>
</dbReference>
<proteinExistence type="predicted"/>
<dbReference type="InterPro" id="IPR046335">
    <property type="entry name" value="LacI/GalR-like_sensor"/>
</dbReference>
<dbReference type="Gene3D" id="3.40.50.2300">
    <property type="match status" value="2"/>
</dbReference>
<reference evidence="6 7" key="1">
    <citation type="submission" date="2016-10" db="EMBL/GenBank/DDBJ databases">
        <authorList>
            <person name="de Groot N.N."/>
        </authorList>
    </citation>
    <scope>NUCLEOTIDE SEQUENCE [LARGE SCALE GENOMIC DNA]</scope>
    <source>
        <strain evidence="6 7">DSM 23126</strain>
    </source>
</reference>
<dbReference type="EMBL" id="FNNC01000002">
    <property type="protein sequence ID" value="SDW46455.1"/>
    <property type="molecule type" value="Genomic_DNA"/>
</dbReference>
<evidence type="ECO:0000313" key="7">
    <source>
        <dbReference type="Proteomes" id="UP000199488"/>
    </source>
</evidence>
<dbReference type="RefSeq" id="WP_091613274.1">
    <property type="nucleotide sequence ID" value="NZ_FNNC01000002.1"/>
</dbReference>
<dbReference type="PROSITE" id="PS00356">
    <property type="entry name" value="HTH_LACI_1"/>
    <property type="match status" value="1"/>
</dbReference>
<dbReference type="InterPro" id="IPR000843">
    <property type="entry name" value="HTH_LacI"/>
</dbReference>
<keyword evidence="4" id="KW-0804">Transcription</keyword>
<dbReference type="CDD" id="cd01392">
    <property type="entry name" value="HTH_LacI"/>
    <property type="match status" value="1"/>
</dbReference>
<dbReference type="STRING" id="1122204.SAMN05421781_1541"/>
<dbReference type="PROSITE" id="PS50932">
    <property type="entry name" value="HTH_LACI_2"/>
    <property type="match status" value="1"/>
</dbReference>
<gene>
    <name evidence="6" type="ORF">SAMN05421781_1541</name>
</gene>
<keyword evidence="2" id="KW-0805">Transcription regulation</keyword>
<dbReference type="PANTHER" id="PTHR30146">
    <property type="entry name" value="LACI-RELATED TRANSCRIPTIONAL REPRESSOR"/>
    <property type="match status" value="1"/>
</dbReference>
<dbReference type="PRINTS" id="PR00036">
    <property type="entry name" value="HTHLACI"/>
</dbReference>
<dbReference type="InterPro" id="IPR010982">
    <property type="entry name" value="Lambda_DNA-bd_dom_sf"/>
</dbReference>
<dbReference type="Pfam" id="PF13377">
    <property type="entry name" value="Peripla_BP_3"/>
    <property type="match status" value="1"/>
</dbReference>
<dbReference type="GO" id="GO:0000976">
    <property type="term" value="F:transcription cis-regulatory region binding"/>
    <property type="evidence" value="ECO:0007669"/>
    <property type="project" value="TreeGrafter"/>
</dbReference>
<keyword evidence="1" id="KW-0678">Repressor</keyword>
<evidence type="ECO:0000313" key="6">
    <source>
        <dbReference type="EMBL" id="SDW46455.1"/>
    </source>
</evidence>
<evidence type="ECO:0000256" key="2">
    <source>
        <dbReference type="ARBA" id="ARBA00023015"/>
    </source>
</evidence>
<dbReference type="InterPro" id="IPR028082">
    <property type="entry name" value="Peripla_BP_I"/>
</dbReference>
<dbReference type="SMART" id="SM00354">
    <property type="entry name" value="HTH_LACI"/>
    <property type="match status" value="1"/>
</dbReference>
<dbReference type="Proteomes" id="UP000199488">
    <property type="component" value="Unassembled WGS sequence"/>
</dbReference>
<dbReference type="GO" id="GO:0003700">
    <property type="term" value="F:DNA-binding transcription factor activity"/>
    <property type="evidence" value="ECO:0007669"/>
    <property type="project" value="TreeGrafter"/>
</dbReference>